<dbReference type="Gene3D" id="3.30.559.10">
    <property type="entry name" value="Chloramphenicol acetyltransferase-like domain"/>
    <property type="match status" value="1"/>
</dbReference>
<sequence length="252" mass="28554">MERDKRRESVMAIAVDLRTRLANPKLHEYSMGNAAISPCPSRHPASLFRRASAITYPQSLAAAVLAVVALLRNRSTTTEDDKFKVRCGTDQRPPKTTENGVRTMDDDNFIDDLWSGSGGRAGGDNEGFIGDAPHLRRATKLESLLIFCLAKRSLTIRMVRFFGEGAKEKWLAVRLTTVRAILETDVSLPLQIREEILFAQFKPNQGMVTRRNLIYLMARRRLCSWVQEIHQFIKVNSQKAADKYKDSVRCEN</sequence>
<protein>
    <submittedName>
        <fullName evidence="1">Uncharacterized protein</fullName>
    </submittedName>
</protein>
<accession>A0AAP0FA52</accession>
<dbReference type="EMBL" id="JBBNAG010000009">
    <property type="protein sequence ID" value="KAK9104228.1"/>
    <property type="molecule type" value="Genomic_DNA"/>
</dbReference>
<gene>
    <name evidence="1" type="ORF">Scep_021072</name>
</gene>
<name>A0AAP0FA52_9MAGN</name>
<evidence type="ECO:0000313" key="2">
    <source>
        <dbReference type="Proteomes" id="UP001419268"/>
    </source>
</evidence>
<keyword evidence="2" id="KW-1185">Reference proteome</keyword>
<organism evidence="1 2">
    <name type="scientific">Stephania cephalantha</name>
    <dbReference type="NCBI Taxonomy" id="152367"/>
    <lineage>
        <taxon>Eukaryota</taxon>
        <taxon>Viridiplantae</taxon>
        <taxon>Streptophyta</taxon>
        <taxon>Embryophyta</taxon>
        <taxon>Tracheophyta</taxon>
        <taxon>Spermatophyta</taxon>
        <taxon>Magnoliopsida</taxon>
        <taxon>Ranunculales</taxon>
        <taxon>Menispermaceae</taxon>
        <taxon>Menispermoideae</taxon>
        <taxon>Cissampelideae</taxon>
        <taxon>Stephania</taxon>
    </lineage>
</organism>
<dbReference type="Proteomes" id="UP001419268">
    <property type="component" value="Unassembled WGS sequence"/>
</dbReference>
<reference evidence="1 2" key="1">
    <citation type="submission" date="2024-01" db="EMBL/GenBank/DDBJ databases">
        <title>Genome assemblies of Stephania.</title>
        <authorList>
            <person name="Yang L."/>
        </authorList>
    </citation>
    <scope>NUCLEOTIDE SEQUENCE [LARGE SCALE GENOMIC DNA]</scope>
    <source>
        <strain evidence="1">JXDWG</strain>
        <tissue evidence="1">Leaf</tissue>
    </source>
</reference>
<comment type="caution">
    <text evidence="1">The sequence shown here is derived from an EMBL/GenBank/DDBJ whole genome shotgun (WGS) entry which is preliminary data.</text>
</comment>
<dbReference type="InterPro" id="IPR023213">
    <property type="entry name" value="CAT-like_dom_sf"/>
</dbReference>
<dbReference type="AlphaFoldDB" id="A0AAP0FA52"/>
<evidence type="ECO:0000313" key="1">
    <source>
        <dbReference type="EMBL" id="KAK9104228.1"/>
    </source>
</evidence>
<proteinExistence type="predicted"/>